<sequence length="184" mass="21356">MGFEDVIATSSSTNNNTTNIIPHSDDPQIIDDNNNINPKDDEDEEGKLGFLMRRQSHKNKSKSKKKKRNSRKKLQDHHHKAITSEEDEEFEECVKVVEWLECEGHMEKSFKQKFVNWLKMKARAHEVKIVKVYINTFHDDPVSLAEQLVHTFSEFITSCKRKRVVPAELLLSVGLKRTMPLPTL</sequence>
<dbReference type="PANTHER" id="PTHR46286:SF2">
    <property type="entry name" value="VIN3-LIKE PROTEIN 2"/>
    <property type="match status" value="1"/>
</dbReference>
<feature type="region of interest" description="Disordered" evidence="1">
    <location>
        <begin position="1"/>
        <end position="83"/>
    </location>
</feature>
<dbReference type="OrthoDB" id="600557at2759"/>
<organism evidence="3 4">
    <name type="scientific">Senna tora</name>
    <dbReference type="NCBI Taxonomy" id="362788"/>
    <lineage>
        <taxon>Eukaryota</taxon>
        <taxon>Viridiplantae</taxon>
        <taxon>Streptophyta</taxon>
        <taxon>Embryophyta</taxon>
        <taxon>Tracheophyta</taxon>
        <taxon>Spermatophyta</taxon>
        <taxon>Magnoliopsida</taxon>
        <taxon>eudicotyledons</taxon>
        <taxon>Gunneridae</taxon>
        <taxon>Pentapetalae</taxon>
        <taxon>rosids</taxon>
        <taxon>fabids</taxon>
        <taxon>Fabales</taxon>
        <taxon>Fabaceae</taxon>
        <taxon>Caesalpinioideae</taxon>
        <taxon>Cassia clade</taxon>
        <taxon>Senna</taxon>
    </lineage>
</organism>
<dbReference type="GO" id="GO:0010048">
    <property type="term" value="P:vernalization response"/>
    <property type="evidence" value="ECO:0007669"/>
    <property type="project" value="InterPro"/>
</dbReference>
<feature type="compositionally biased region" description="Basic residues" evidence="1">
    <location>
        <begin position="54"/>
        <end position="81"/>
    </location>
</feature>
<name>A0A834SM88_9FABA</name>
<comment type="caution">
    <text evidence="3">The sequence shown here is derived from an EMBL/GenBank/DDBJ whole genome shotgun (WGS) entry which is preliminary data.</text>
</comment>
<dbReference type="GO" id="GO:0040029">
    <property type="term" value="P:epigenetic regulation of gene expression"/>
    <property type="evidence" value="ECO:0007669"/>
    <property type="project" value="InterPro"/>
</dbReference>
<feature type="compositionally biased region" description="Low complexity" evidence="1">
    <location>
        <begin position="9"/>
        <end position="19"/>
    </location>
</feature>
<dbReference type="InterPro" id="IPR056990">
    <property type="entry name" value="VIN3-like_C"/>
</dbReference>
<evidence type="ECO:0000313" key="3">
    <source>
        <dbReference type="EMBL" id="KAF7806634.1"/>
    </source>
</evidence>
<evidence type="ECO:0000259" key="2">
    <source>
        <dbReference type="Pfam" id="PF23380"/>
    </source>
</evidence>
<accession>A0A834SM88</accession>
<reference evidence="3" key="1">
    <citation type="submission" date="2020-09" db="EMBL/GenBank/DDBJ databases">
        <title>Genome-Enabled Discovery of Anthraquinone Biosynthesis in Senna tora.</title>
        <authorList>
            <person name="Kang S.-H."/>
            <person name="Pandey R.P."/>
            <person name="Lee C.-M."/>
            <person name="Sim J.-S."/>
            <person name="Jeong J.-T."/>
            <person name="Choi B.-S."/>
            <person name="Jung M."/>
            <person name="Ginzburg D."/>
            <person name="Zhao K."/>
            <person name="Won S.Y."/>
            <person name="Oh T.-J."/>
            <person name="Yu Y."/>
            <person name="Kim N.-H."/>
            <person name="Lee O.R."/>
            <person name="Lee T.-H."/>
            <person name="Bashyal P."/>
            <person name="Kim T.-S."/>
            <person name="Lee W.-H."/>
            <person name="Kawkins C."/>
            <person name="Kim C.-K."/>
            <person name="Kim J.S."/>
            <person name="Ahn B.O."/>
            <person name="Rhee S.Y."/>
            <person name="Sohng J.K."/>
        </authorList>
    </citation>
    <scope>NUCLEOTIDE SEQUENCE</scope>
    <source>
        <tissue evidence="3">Leaf</tissue>
    </source>
</reference>
<dbReference type="InterPro" id="IPR044514">
    <property type="entry name" value="VIN3-like"/>
</dbReference>
<dbReference type="EMBL" id="JAAIUW010000012">
    <property type="protein sequence ID" value="KAF7806634.1"/>
    <property type="molecule type" value="Genomic_DNA"/>
</dbReference>
<evidence type="ECO:0000256" key="1">
    <source>
        <dbReference type="SAM" id="MobiDB-lite"/>
    </source>
</evidence>
<dbReference type="AlphaFoldDB" id="A0A834SM88"/>
<dbReference type="Pfam" id="PF23380">
    <property type="entry name" value="VIN3_C"/>
    <property type="match status" value="1"/>
</dbReference>
<dbReference type="Proteomes" id="UP000634136">
    <property type="component" value="Unassembled WGS sequence"/>
</dbReference>
<keyword evidence="4" id="KW-1185">Reference proteome</keyword>
<proteinExistence type="predicted"/>
<gene>
    <name evidence="3" type="ORF">G2W53_038795</name>
</gene>
<evidence type="ECO:0000313" key="4">
    <source>
        <dbReference type="Proteomes" id="UP000634136"/>
    </source>
</evidence>
<protein>
    <submittedName>
        <fullName evidence="3">VIN3-like protein 2</fullName>
    </submittedName>
</protein>
<feature type="domain" description="VIN3-like C-terminal" evidence="2">
    <location>
        <begin position="87"/>
        <end position="160"/>
    </location>
</feature>
<dbReference type="PANTHER" id="PTHR46286">
    <property type="entry name" value="VIN3-LIKE PROTEIN 2-RELATED"/>
    <property type="match status" value="1"/>
</dbReference>